<keyword evidence="2" id="KW-0813">Transport</keyword>
<evidence type="ECO:0000313" key="12">
    <source>
        <dbReference type="EMBL" id="ANH78361.1"/>
    </source>
</evidence>
<evidence type="ECO:0000256" key="1">
    <source>
        <dbReference type="ARBA" id="ARBA00004651"/>
    </source>
</evidence>
<dbReference type="GO" id="GO:0015450">
    <property type="term" value="F:protein-transporting ATPase activity"/>
    <property type="evidence" value="ECO:0007669"/>
    <property type="project" value="InterPro"/>
</dbReference>
<dbReference type="NCBIfam" id="TIGR00916">
    <property type="entry name" value="2A0604s01"/>
    <property type="match status" value="1"/>
</dbReference>
<dbReference type="Gene3D" id="3.30.1360.200">
    <property type="match status" value="1"/>
</dbReference>
<evidence type="ECO:0000256" key="6">
    <source>
        <dbReference type="ARBA" id="ARBA00022989"/>
    </source>
</evidence>
<protein>
    <submittedName>
        <fullName evidence="12">Protein-export membrane protein SecD</fullName>
    </submittedName>
</protein>
<dbReference type="InterPro" id="IPR022646">
    <property type="entry name" value="SecD/SecF_CS"/>
</dbReference>
<feature type="transmembrane region" description="Helical" evidence="9">
    <location>
        <begin position="1095"/>
        <end position="1115"/>
    </location>
</feature>
<proteinExistence type="predicted"/>
<feature type="domain" description="Protein export membrane protein SecD/SecF C-terminal" evidence="10">
    <location>
        <begin position="897"/>
        <end position="1067"/>
    </location>
</feature>
<feature type="transmembrane region" description="Helical" evidence="9">
    <location>
        <begin position="1044"/>
        <end position="1067"/>
    </location>
</feature>
<accession>A0A1A9HVD1</accession>
<feature type="transmembrane region" description="Helical" evidence="9">
    <location>
        <begin position="1373"/>
        <end position="1400"/>
    </location>
</feature>
<dbReference type="InterPro" id="IPR022813">
    <property type="entry name" value="SecD/SecF_arch_bac"/>
</dbReference>
<feature type="transmembrane region" description="Helical" evidence="9">
    <location>
        <begin position="1264"/>
        <end position="1285"/>
    </location>
</feature>
<evidence type="ECO:0000313" key="13">
    <source>
        <dbReference type="Proteomes" id="UP000078162"/>
    </source>
</evidence>
<dbReference type="InterPro" id="IPR005791">
    <property type="entry name" value="SecD"/>
</dbReference>
<dbReference type="OrthoDB" id="9774769at2"/>
<evidence type="ECO:0000256" key="2">
    <source>
        <dbReference type="ARBA" id="ARBA00022448"/>
    </source>
</evidence>
<dbReference type="InterPro" id="IPR022645">
    <property type="entry name" value="SecD/SecF_bac"/>
</dbReference>
<dbReference type="InterPro" id="IPR005665">
    <property type="entry name" value="SecF_bac"/>
</dbReference>
<sequence>MQHKVKRNLSIIVFVFALAMYYVLPTCLYYAQPLHKLIDPVEAQHIVKSLTKQTTAVDKEIIPRVSTILSALHLSGHIKRHSDLPGVVNVHFRQARDAQAFIEHLTYAEPKVPVKSARLHVLGYSQQNDYSVQVSGSLVTLVKESDFSFVPYAYVTDNENEKNISHQVLTQVFAALLAPSQDQCHCNYPSVWETAPVEEIVQYTHNLTLGLEVFTSQMSSFLNTLFPSNKDRTAFLSRLASIADSPEISTEDQYVCRTVYTSLAQQSRQENQIRPSITDQKIDCSVVSPFFNSAEFFPNQREVLLTLHPDLLAKRTTLPLEQRLDLESRLAREKQRLSKKFNARLEEHPKGFVFTCIDKEASGKIVLHGERLYKNIVDHLVALTLHKPHAESCDLIPENFPIYSRQPVESDSFGCFIFTPEANCSHFSEGSVYVVLKGLRPMITKYQKSGGDEYQSFEKDLQNLYNCFTHIDSTSWIIGEDQVLEYRQPLQQFFDVWGENFIVSGEGNSAFLEVKDIKDRLNTLNRIEKNRQSEWVQWHEEYRHAKCSMDTHKRLQTPIPHRNAFLENMKLNMRKYARGDNVLRLGIDFVGGRQLLLSFKDHRGQKITNKEDILKVSEELYARLNKLGVSEIEIRREGDCIHLSVPGSTKVSSSEILGTSQMSFHVVNEKFSPYTGYRYEVQKFLDYLWFLSQTQGATTPEAVNALASALFNNEPTHVPPPVHNAIAKLKQEGLAFSIPNCCAPSSEVDTTYSMIAIEKEPEKKANPLMIVFRNYALDGASLKNIRPEFAAGEGYILNFSVKETGSSKVVERSSSTDSFHAWTSAYCQDGVNGTINSQYSGNHGWRMAVIIDGYVVSSPVLNAPLRNHASVSGKFTHREVSKLAADLKSGAMSFVPEVLSEEMISPDLGVRQRTQGIVSACLGLAALIILMSVYYKFGGVIASSAVVLNLLLIWAALQYLDASLTLSGLAGIILAMGMAVDANILVFERIREEYCLSRSLSRSVETGYAKAFGAIFDSNLTTILASTFLLFLDTGPIKGFALTLILGIFSSMFTALFMTKFFFAMWMSKTQETQLHMMNKFIGIKHDFLKECKKLWIVSGSLIVLGCVALGFGAWHSVLGMDFKGGYAFIVDAGEQGAVDVSQVSTQVTNKLKQAGLSSRDFRIQTFQSSDKVKIYFSHRALVHARLNQNVNREVVDQELAFALGLLSETGLDFSSDSSQSVRNCWTKVSGQFSNKMRQQACIGLLGALAAILLYVSLRFEWRYAVSAVCGLLHDLIVTCAVLIATHFFLQKIQIDLQAIGALMTVLGYSLNNTLIIFDRIREDRQAKVFTSMSTLINDALQKTFSRTVMTTATTLSVLLILLFVGGGAVFNFAFIMTIGILLGTLSSLYIAPPFLLFMVRKEKQTNRNY</sequence>
<dbReference type="Gene3D" id="3.30.70.3400">
    <property type="match status" value="1"/>
</dbReference>
<organism evidence="12 13">
    <name type="scientific">Candidatus Chlamydia sanziniae</name>
    <dbReference type="NCBI Taxonomy" id="1806891"/>
    <lineage>
        <taxon>Bacteria</taxon>
        <taxon>Pseudomonadati</taxon>
        <taxon>Chlamydiota</taxon>
        <taxon>Chlamydiia</taxon>
        <taxon>Chlamydiales</taxon>
        <taxon>Chlamydiaceae</taxon>
        <taxon>Chlamydia/Chlamydophila group</taxon>
        <taxon>Chlamydia</taxon>
    </lineage>
</organism>
<dbReference type="PANTHER" id="PTHR30081">
    <property type="entry name" value="PROTEIN-EXPORT MEMBRANE PROTEIN SEC"/>
    <property type="match status" value="1"/>
</dbReference>
<dbReference type="STRING" id="1806891.Cs308_0190"/>
<feature type="transmembrane region" description="Helical" evidence="9">
    <location>
        <begin position="1008"/>
        <end position="1032"/>
    </location>
</feature>
<evidence type="ECO:0000256" key="8">
    <source>
        <dbReference type="ARBA" id="ARBA00023136"/>
    </source>
</evidence>
<dbReference type="InterPro" id="IPR054384">
    <property type="entry name" value="SecDF_P1_head"/>
</dbReference>
<feature type="transmembrane region" description="Helical" evidence="9">
    <location>
        <begin position="1297"/>
        <end position="1318"/>
    </location>
</feature>
<keyword evidence="7" id="KW-0811">Translocation</keyword>
<evidence type="ECO:0000256" key="7">
    <source>
        <dbReference type="ARBA" id="ARBA00023010"/>
    </source>
</evidence>
<feature type="transmembrane region" description="Helical" evidence="9">
    <location>
        <begin position="916"/>
        <end position="935"/>
    </location>
</feature>
<dbReference type="GO" id="GO:0006886">
    <property type="term" value="P:intracellular protein transport"/>
    <property type="evidence" value="ECO:0007669"/>
    <property type="project" value="InterPro"/>
</dbReference>
<keyword evidence="6 9" id="KW-1133">Transmembrane helix</keyword>
<dbReference type="NCBIfam" id="TIGR01129">
    <property type="entry name" value="secD"/>
    <property type="match status" value="1"/>
</dbReference>
<keyword evidence="3" id="KW-1003">Cell membrane</keyword>
<feature type="transmembrane region" description="Helical" evidence="9">
    <location>
        <begin position="940"/>
        <end position="960"/>
    </location>
</feature>
<feature type="transmembrane region" description="Helical" evidence="9">
    <location>
        <begin position="1237"/>
        <end position="1257"/>
    </location>
</feature>
<dbReference type="GO" id="GO:0005886">
    <property type="term" value="C:plasma membrane"/>
    <property type="evidence" value="ECO:0007669"/>
    <property type="project" value="UniProtKB-SubCell"/>
</dbReference>
<dbReference type="Pfam" id="PF02355">
    <property type="entry name" value="SecD_SecF_C"/>
    <property type="match status" value="2"/>
</dbReference>
<evidence type="ECO:0000256" key="5">
    <source>
        <dbReference type="ARBA" id="ARBA00022927"/>
    </source>
</evidence>
<dbReference type="EMBL" id="CP014639">
    <property type="protein sequence ID" value="ANH78361.1"/>
    <property type="molecule type" value="Genomic_DNA"/>
</dbReference>
<evidence type="ECO:0000259" key="10">
    <source>
        <dbReference type="Pfam" id="PF02355"/>
    </source>
</evidence>
<dbReference type="SUPFAM" id="SSF82866">
    <property type="entry name" value="Multidrug efflux transporter AcrB transmembrane domain"/>
    <property type="match status" value="2"/>
</dbReference>
<feature type="domain" description="Protein export membrane protein SecD/SecF C-terminal" evidence="10">
    <location>
        <begin position="1222"/>
        <end position="1401"/>
    </location>
</feature>
<keyword evidence="8 9" id="KW-0472">Membrane</keyword>
<dbReference type="Proteomes" id="UP000078162">
    <property type="component" value="Chromosome"/>
</dbReference>
<feature type="transmembrane region" description="Helical" evidence="9">
    <location>
        <begin position="966"/>
        <end position="987"/>
    </location>
</feature>
<evidence type="ECO:0000259" key="11">
    <source>
        <dbReference type="Pfam" id="PF22599"/>
    </source>
</evidence>
<evidence type="ECO:0000256" key="9">
    <source>
        <dbReference type="SAM" id="Phobius"/>
    </source>
</evidence>
<keyword evidence="13" id="KW-1185">Reference proteome</keyword>
<keyword evidence="5" id="KW-0653">Protein transport</keyword>
<dbReference type="RefSeq" id="WP_066481468.1">
    <property type="nucleotide sequence ID" value="NZ_CP014639.1"/>
</dbReference>
<dbReference type="PRINTS" id="PR01755">
    <property type="entry name" value="SECFTRNLCASE"/>
</dbReference>
<gene>
    <name evidence="12" type="ORF">Cs308_0190</name>
</gene>
<reference evidence="13" key="1">
    <citation type="submission" date="2016-03" db="EMBL/GenBank/DDBJ databases">
        <title>Culture-independent genomics supports pathogen discovery for uncultivable bacteria within the genus Chlamydia.</title>
        <authorList>
            <person name="Taylor-Brown A."/>
            <person name="Bachmann N.L."/>
            <person name="Borel N."/>
            <person name="Polkinghorne A."/>
        </authorList>
    </citation>
    <scope>NUCLEOTIDE SEQUENCE [LARGE SCALE GENOMIC DNA]</scope>
    <source>
        <strain evidence="13">2742-308</strain>
    </source>
</reference>
<evidence type="ECO:0000256" key="3">
    <source>
        <dbReference type="ARBA" id="ARBA00022475"/>
    </source>
</evidence>
<dbReference type="PANTHER" id="PTHR30081:SF1">
    <property type="entry name" value="PROTEIN TRANSLOCASE SUBUNIT SECD"/>
    <property type="match status" value="1"/>
</dbReference>
<dbReference type="NCBIfam" id="NF009540">
    <property type="entry name" value="PRK12911.1"/>
    <property type="match status" value="1"/>
</dbReference>
<dbReference type="Gene3D" id="1.20.1640.10">
    <property type="entry name" value="Multidrug efflux transporter AcrB transmembrane domain"/>
    <property type="match status" value="2"/>
</dbReference>
<dbReference type="NCBIfam" id="TIGR00966">
    <property type="entry name" value="transloc_SecF"/>
    <property type="match status" value="1"/>
</dbReference>
<feature type="transmembrane region" description="Helical" evidence="9">
    <location>
        <begin position="1348"/>
        <end position="1367"/>
    </location>
</feature>
<dbReference type="PATRIC" id="fig|1806891.3.peg.184"/>
<keyword evidence="4 9" id="KW-0812">Transmembrane</keyword>
<dbReference type="InterPro" id="IPR055344">
    <property type="entry name" value="SecD_SecF_C_bact"/>
</dbReference>
<comment type="subcellular location">
    <subcellularLocation>
        <location evidence="1">Cell membrane</location>
        <topology evidence="1">Multi-pass membrane protein</topology>
    </subcellularLocation>
</comment>
<dbReference type="Pfam" id="PF07549">
    <property type="entry name" value="Sec_GG"/>
    <property type="match status" value="1"/>
</dbReference>
<evidence type="ECO:0000256" key="4">
    <source>
        <dbReference type="ARBA" id="ARBA00022692"/>
    </source>
</evidence>
<dbReference type="InterPro" id="IPR048634">
    <property type="entry name" value="SecD_SecF_C"/>
</dbReference>
<feature type="domain" description="SecDF P1 head subdomain" evidence="11">
    <location>
        <begin position="767"/>
        <end position="892"/>
    </location>
</feature>
<name>A0A1A9HVD1_9CHLA</name>
<feature type="transmembrane region" description="Helical" evidence="9">
    <location>
        <begin position="12"/>
        <end position="31"/>
    </location>
</feature>
<dbReference type="KEGG" id="csaz:Cs308_0190"/>
<dbReference type="Pfam" id="PF22599">
    <property type="entry name" value="SecDF_P1_head"/>
    <property type="match status" value="1"/>
</dbReference>